<evidence type="ECO:0000256" key="1">
    <source>
        <dbReference type="SAM" id="MobiDB-lite"/>
    </source>
</evidence>
<comment type="caution">
    <text evidence="3">The sequence shown here is derived from an EMBL/GenBank/DDBJ whole genome shotgun (WGS) entry which is preliminary data.</text>
</comment>
<dbReference type="EMBL" id="JAUCMV010000001">
    <property type="protein sequence ID" value="KAK0422081.1"/>
    <property type="molecule type" value="Genomic_DNA"/>
</dbReference>
<evidence type="ECO:0000259" key="2">
    <source>
        <dbReference type="Pfam" id="PF14680"/>
    </source>
</evidence>
<keyword evidence="4" id="KW-1185">Reference proteome</keyword>
<reference evidence="3" key="1">
    <citation type="submission" date="2023-06" db="EMBL/GenBank/DDBJ databases">
        <title>Genomic analysis of the entomopathogenic nematode Steinernema hermaphroditum.</title>
        <authorList>
            <person name="Schwarz E.M."/>
            <person name="Heppert J.K."/>
            <person name="Baniya A."/>
            <person name="Schwartz H.T."/>
            <person name="Tan C.-H."/>
            <person name="Antoshechkin I."/>
            <person name="Sternberg P.W."/>
            <person name="Goodrich-Blair H."/>
            <person name="Dillman A.R."/>
        </authorList>
    </citation>
    <scope>NUCLEOTIDE SEQUENCE</scope>
    <source>
        <strain evidence="3">PS9179</strain>
        <tissue evidence="3">Whole animal</tissue>
    </source>
</reference>
<proteinExistence type="predicted"/>
<accession>A0AA39IEI6</accession>
<feature type="region of interest" description="Disordered" evidence="1">
    <location>
        <begin position="1362"/>
        <end position="1390"/>
    </location>
</feature>
<name>A0AA39IEI6_9BILA</name>
<dbReference type="InterPro" id="IPR026171">
    <property type="entry name" value="FANCI"/>
</dbReference>
<sequence>MEPPSSSRFFASQIPSICSQGSTSQLSQKSVSHIKKFVRDFLERGKSFRHVMESSDAELLAKLDRYREPLRNVFQNALAKESTRMKVFNYLIKSCSEDCGQELTEVADYWLLMIDAFGLRLESDMEEQYRFDIFSVLLETLRVVDTLSLETVLKISALITQKMNKRAAAKVCNHFEQFFIDERRVNKRFNDGFFLVLQFVDGCSSFSFSDPTSTLPGSEAVNCFLIDLLEKATTRNIDNIVQLVKSCKRKQFFSGFIKSCLDNVDVDDNELFLRILPALPEADKPLLTNVMQHFCNRWTGLSEAQMGNLIEVMLALQKSFSDNVAFRKSMIAFLKNNNRWMFASNFGFLVGLLLAAISCQHEAAFSGLTSFLTRLFRYENKLKSHLWISKTVNDSLLDVVRGHLELLFVVMQQESLWVDIFCPVLEEIGYSIIVDGAKSMEVVFSSGRLEDTGGLAFFGRWILVQTHNVDVRNFASRLKKLITAVSSAASSSAEAKLLFIDIFIELLMTQHDGVFNAYRTIQTAVENICLMSDARIAVTMIRAAMPVIVQRHELRESLFKTMKTSMINSLKVDSALPIMLLLLKAVSPKETIHSQFTQAVDAHVPSQSFATFSSQFLRNVGISQSHNERLAIEIVGCLRRCFSQPATTKCILFKGLVDAAVKSSTNIVPSLDLVLEYADMLPPLELENYVETAGSMLICKHPVAHVIQTISSLMRLSICKRRNESGEACGLTNLGDEITLRAERFLTKILDEVVEKDEADLALDKLSDFSNSAKGKANTCFANLMMQLYDALIEHLWYIGDVACNLSAADKLIKVVERKEKIEEVLLEKRHEGKKREDDSTIDLNTVEVAGMPSRLQHSIGVLSQMFATLVRRDVPRRFTEECLEKLRDNMMKWLLDVLVEQTASFDPSSGTHSVSINSLDSLAITSITLYNCVDLARQFEHLNVWDSFRAKAITIYSNVVTYLLRRYPSKCHKVLENIMDSVLSYFTVEAPISNQTIGQKQATILRHLALYTKILLPNLFDNREAFHTRKLDKSFRRQTTSIIRLCRLLSGLTVSSAVNPDNETLLCNRPNSLDQMLKMKIIYRLLKNAVIEDATVARDLWKLLIDLGLCSVWSDHWWSFLTQTTKECQSRLAGQENARRTKSITSISVESVLNCLADALQTMLGMVLSALDIKIQISDPVDDTFMAKIISAVSRICETTEIALQVHIDSGYCILRDAIVALLNKIFETMLAIVKQFVTQSKGRVDEVAEWKSVALLEDSSRGTLTRLMAKADEHVGVVADGEVAPEPKKTTRKKMKKQDTMHVHFVRHREQFQSSLISLAAKLKIDDLAISVRGNAIGVRDFRLDGRKLAEKLVNVDKEDLNETRRETPKRKKRRTVVNEETEVENVE</sequence>
<gene>
    <name evidence="3" type="ORF">QR680_007352</name>
</gene>
<dbReference type="PANTHER" id="PTHR21818:SF0">
    <property type="entry name" value="FANCONI ANEMIA GROUP I PROTEIN"/>
    <property type="match status" value="1"/>
</dbReference>
<dbReference type="GO" id="GO:0070182">
    <property type="term" value="F:DNA polymerase binding"/>
    <property type="evidence" value="ECO:0007669"/>
    <property type="project" value="TreeGrafter"/>
</dbReference>
<evidence type="ECO:0000313" key="4">
    <source>
        <dbReference type="Proteomes" id="UP001175271"/>
    </source>
</evidence>
<organism evidence="3 4">
    <name type="scientific">Steinernema hermaphroditum</name>
    <dbReference type="NCBI Taxonomy" id="289476"/>
    <lineage>
        <taxon>Eukaryota</taxon>
        <taxon>Metazoa</taxon>
        <taxon>Ecdysozoa</taxon>
        <taxon>Nematoda</taxon>
        <taxon>Chromadorea</taxon>
        <taxon>Rhabditida</taxon>
        <taxon>Tylenchina</taxon>
        <taxon>Panagrolaimomorpha</taxon>
        <taxon>Strongyloidoidea</taxon>
        <taxon>Steinernematidae</taxon>
        <taxon>Steinernema</taxon>
    </lineage>
</organism>
<protein>
    <recommendedName>
        <fullName evidence="2">FANCI helical domain-containing protein</fullName>
    </recommendedName>
</protein>
<dbReference type="InterPro" id="IPR029312">
    <property type="entry name" value="FANCI_HD2"/>
</dbReference>
<evidence type="ECO:0000313" key="3">
    <source>
        <dbReference type="EMBL" id="KAK0422081.1"/>
    </source>
</evidence>
<dbReference type="Pfam" id="PF14680">
    <property type="entry name" value="FANCI_HD2"/>
    <property type="match status" value="1"/>
</dbReference>
<dbReference type="PANTHER" id="PTHR21818">
    <property type="entry name" value="BC025462 PROTEIN"/>
    <property type="match status" value="1"/>
</dbReference>
<dbReference type="GO" id="GO:0006281">
    <property type="term" value="P:DNA repair"/>
    <property type="evidence" value="ECO:0007669"/>
    <property type="project" value="InterPro"/>
</dbReference>
<feature type="domain" description="FANCI helical" evidence="2">
    <location>
        <begin position="604"/>
        <end position="826"/>
    </location>
</feature>
<dbReference type="Proteomes" id="UP001175271">
    <property type="component" value="Unassembled WGS sequence"/>
</dbReference>